<name>A0A1H6FW11_THEAL</name>
<dbReference type="OrthoDB" id="9803237at2"/>
<dbReference type="PANTHER" id="PTHR32294:SF0">
    <property type="entry name" value="DNA POLYMERASE III SUBUNIT ALPHA"/>
    <property type="match status" value="1"/>
</dbReference>
<dbReference type="InterPro" id="IPR004805">
    <property type="entry name" value="DnaE2/DnaE/PolC"/>
</dbReference>
<evidence type="ECO:0000259" key="10">
    <source>
        <dbReference type="SMART" id="SM00481"/>
    </source>
</evidence>
<dbReference type="InterPro" id="IPR003141">
    <property type="entry name" value="Pol/His_phosphatase_N"/>
</dbReference>
<comment type="catalytic activity">
    <reaction evidence="9">
        <text>DNA(n) + a 2'-deoxyribonucleoside 5'-triphosphate = DNA(n+1) + diphosphate</text>
        <dbReference type="Rhea" id="RHEA:22508"/>
        <dbReference type="Rhea" id="RHEA-COMP:17339"/>
        <dbReference type="Rhea" id="RHEA-COMP:17340"/>
        <dbReference type="ChEBI" id="CHEBI:33019"/>
        <dbReference type="ChEBI" id="CHEBI:61560"/>
        <dbReference type="ChEBI" id="CHEBI:173112"/>
        <dbReference type="EC" id="2.7.7.7"/>
    </reaction>
</comment>
<feature type="domain" description="Polymerase/histidinol phosphatase N-terminal" evidence="10">
    <location>
        <begin position="4"/>
        <end position="71"/>
    </location>
</feature>
<dbReference type="Gene3D" id="1.10.150.870">
    <property type="match status" value="1"/>
</dbReference>
<organism evidence="11 12">
    <name type="scientific">Thermoleophilum album</name>
    <dbReference type="NCBI Taxonomy" id="29539"/>
    <lineage>
        <taxon>Bacteria</taxon>
        <taxon>Bacillati</taxon>
        <taxon>Actinomycetota</taxon>
        <taxon>Thermoleophilia</taxon>
        <taxon>Thermoleophilales</taxon>
        <taxon>Thermoleophilaceae</taxon>
        <taxon>Thermoleophilum</taxon>
    </lineage>
</organism>
<dbReference type="Pfam" id="PF14579">
    <property type="entry name" value="HHH_6"/>
    <property type="match status" value="1"/>
</dbReference>
<dbReference type="SUPFAM" id="SSF89550">
    <property type="entry name" value="PHP domain-like"/>
    <property type="match status" value="1"/>
</dbReference>
<dbReference type="InterPro" id="IPR029460">
    <property type="entry name" value="DNAPol_HHH"/>
</dbReference>
<accession>A0A1H6FW11</accession>
<dbReference type="InterPro" id="IPR011708">
    <property type="entry name" value="DNA_pol3_alpha_NTPase_dom"/>
</dbReference>
<dbReference type="AlphaFoldDB" id="A0A1H6FW11"/>
<keyword evidence="6" id="KW-0548">Nucleotidyltransferase</keyword>
<dbReference type="SMART" id="SM00481">
    <property type="entry name" value="POLIIIAc"/>
    <property type="match status" value="1"/>
</dbReference>
<keyword evidence="8" id="KW-0239">DNA-directed DNA polymerase</keyword>
<dbReference type="InterPro" id="IPR012340">
    <property type="entry name" value="NA-bd_OB-fold"/>
</dbReference>
<dbReference type="CDD" id="cd04485">
    <property type="entry name" value="DnaE_OBF"/>
    <property type="match status" value="1"/>
</dbReference>
<comment type="similarity">
    <text evidence="2">Belongs to the DNA polymerase type-C family. DnaE subfamily.</text>
</comment>
<dbReference type="CDD" id="cd12113">
    <property type="entry name" value="PHP_PolIIIA_DnaE3"/>
    <property type="match status" value="1"/>
</dbReference>
<dbReference type="RefSeq" id="WP_093118306.1">
    <property type="nucleotide sequence ID" value="NZ_FNWJ01000002.1"/>
</dbReference>
<dbReference type="STRING" id="29539.SAMN02745716_1805"/>
<dbReference type="NCBIfam" id="NF005298">
    <property type="entry name" value="PRK06826.1"/>
    <property type="match status" value="1"/>
</dbReference>
<keyword evidence="5" id="KW-0808">Transferase</keyword>
<dbReference type="GO" id="GO:0006260">
    <property type="term" value="P:DNA replication"/>
    <property type="evidence" value="ECO:0007669"/>
    <property type="project" value="UniProtKB-KW"/>
</dbReference>
<dbReference type="EMBL" id="FNWJ01000002">
    <property type="protein sequence ID" value="SEH14991.1"/>
    <property type="molecule type" value="Genomic_DNA"/>
</dbReference>
<dbReference type="NCBIfam" id="TIGR00594">
    <property type="entry name" value="polc"/>
    <property type="match status" value="1"/>
</dbReference>
<evidence type="ECO:0000313" key="11">
    <source>
        <dbReference type="EMBL" id="SEH14991.1"/>
    </source>
</evidence>
<dbReference type="Pfam" id="PF07733">
    <property type="entry name" value="DNA_pol3_alpha"/>
    <property type="match status" value="1"/>
</dbReference>
<dbReference type="EC" id="2.7.7.7" evidence="3"/>
<evidence type="ECO:0000256" key="3">
    <source>
        <dbReference type="ARBA" id="ARBA00012417"/>
    </source>
</evidence>
<dbReference type="InterPro" id="IPR004013">
    <property type="entry name" value="PHP_dom"/>
</dbReference>
<dbReference type="InterPro" id="IPR040982">
    <property type="entry name" value="DNA_pol3_finger"/>
</dbReference>
<evidence type="ECO:0000256" key="2">
    <source>
        <dbReference type="ARBA" id="ARBA00009496"/>
    </source>
</evidence>
<keyword evidence="7" id="KW-0235">DNA replication</keyword>
<comment type="subcellular location">
    <subcellularLocation>
        <location evidence="1">Cytoplasm</location>
    </subcellularLocation>
</comment>
<evidence type="ECO:0000256" key="7">
    <source>
        <dbReference type="ARBA" id="ARBA00022705"/>
    </source>
</evidence>
<dbReference type="GO" id="GO:0003887">
    <property type="term" value="F:DNA-directed DNA polymerase activity"/>
    <property type="evidence" value="ECO:0007669"/>
    <property type="project" value="UniProtKB-KW"/>
</dbReference>
<dbReference type="GO" id="GO:0003676">
    <property type="term" value="F:nucleic acid binding"/>
    <property type="evidence" value="ECO:0007669"/>
    <property type="project" value="InterPro"/>
</dbReference>
<dbReference type="InterPro" id="IPR004365">
    <property type="entry name" value="NA-bd_OB_tRNA"/>
</dbReference>
<evidence type="ECO:0000313" key="12">
    <source>
        <dbReference type="Proteomes" id="UP000222056"/>
    </source>
</evidence>
<evidence type="ECO:0000256" key="9">
    <source>
        <dbReference type="ARBA" id="ARBA00049244"/>
    </source>
</evidence>
<dbReference type="GO" id="GO:0008408">
    <property type="term" value="F:3'-5' exonuclease activity"/>
    <property type="evidence" value="ECO:0007669"/>
    <property type="project" value="InterPro"/>
</dbReference>
<dbReference type="Pfam" id="PF02811">
    <property type="entry name" value="PHP"/>
    <property type="match status" value="1"/>
</dbReference>
<evidence type="ECO:0000256" key="8">
    <source>
        <dbReference type="ARBA" id="ARBA00022932"/>
    </source>
</evidence>
<dbReference type="Proteomes" id="UP000222056">
    <property type="component" value="Unassembled WGS sequence"/>
</dbReference>
<protein>
    <recommendedName>
        <fullName evidence="4">DNA polymerase III subunit alpha</fullName>
        <ecNumber evidence="3">2.7.7.7</ecNumber>
    </recommendedName>
</protein>
<dbReference type="Gene3D" id="1.10.10.1600">
    <property type="entry name" value="Bacterial DNA polymerase III alpha subunit, thumb domain"/>
    <property type="match status" value="1"/>
</dbReference>
<dbReference type="NCBIfam" id="NF004226">
    <property type="entry name" value="PRK05673.1"/>
    <property type="match status" value="1"/>
</dbReference>
<dbReference type="Pfam" id="PF17657">
    <property type="entry name" value="DNA_pol3_finger"/>
    <property type="match status" value="1"/>
</dbReference>
<reference evidence="12" key="1">
    <citation type="submission" date="2016-10" db="EMBL/GenBank/DDBJ databases">
        <authorList>
            <person name="Varghese N."/>
            <person name="Submissions S."/>
        </authorList>
    </citation>
    <scope>NUCLEOTIDE SEQUENCE [LARGE SCALE GENOMIC DNA]</scope>
    <source>
        <strain evidence="12">ATCC 35263</strain>
    </source>
</reference>
<dbReference type="PANTHER" id="PTHR32294">
    <property type="entry name" value="DNA POLYMERASE III SUBUNIT ALPHA"/>
    <property type="match status" value="1"/>
</dbReference>
<dbReference type="InterPro" id="IPR041931">
    <property type="entry name" value="DNA_pol3_alpha_thumb_dom"/>
</dbReference>
<gene>
    <name evidence="11" type="ORF">SAMN02745716_1805</name>
</gene>
<dbReference type="Gene3D" id="2.40.50.140">
    <property type="entry name" value="Nucleic acid-binding proteins"/>
    <property type="match status" value="1"/>
</dbReference>
<evidence type="ECO:0000256" key="5">
    <source>
        <dbReference type="ARBA" id="ARBA00022679"/>
    </source>
</evidence>
<dbReference type="InterPro" id="IPR016195">
    <property type="entry name" value="Pol/histidinol_Pase-like"/>
</dbReference>
<evidence type="ECO:0000256" key="1">
    <source>
        <dbReference type="ARBA" id="ARBA00004496"/>
    </source>
</evidence>
<dbReference type="Pfam" id="PF01336">
    <property type="entry name" value="tRNA_anti-codon"/>
    <property type="match status" value="1"/>
</dbReference>
<evidence type="ECO:0000256" key="6">
    <source>
        <dbReference type="ARBA" id="ARBA00022695"/>
    </source>
</evidence>
<sequence length="1196" mass="132710">MSCVHLHVHSEYSLLDGACRIDQLAERAAAFEQPALGLTDHGVLNGAVEHYQACKRHGIKPILGLEAYLVDDVRSKALRYERNHLTLLAATDEGFRNLVKLSSASFLEGYKRGKANVDLALLERHSKGVIVLTGCLQSRFCRRLVDDNPAEARAHVDDLLQIFGPENVYFEIQRNGIAAQEKANQGIVRIAREVGRPLVATADVHYLRREDYDNHQALLCVQTKSTLANPKLRFETNEFYLKDSSEMERAFADLPEAIASTLEIAERCEVELELGKMLLPRFPTPDGKSESAYLRELAEAGLRKRYGEPPPAEARERLEYELAVIDRMGFSAYFLIVWDFVRFAKQNGIAVGPGRGSAAGSIVAYCLEITDVDPLAYGLLFERFLNPERVSMPDIDIDFSVKGRERVIDYVAEKYGRDRVAQIITFGRMLPRAATRDAARVLGYDYATGDRLAKLIPEPVMGRTKSFDEYLAEEPDLRRVYETEPDARRIIDTAKGLEGIVRNNSIHAAAVVIADRPLTEIVPLQLAEDTRGGDGERRYRIVTQYSMKPLEEIGLLKMDFLGLRNLDVIESALDIIEQSTGERPDMARLPLDDRKTYEMLARGDSIGVFQFESEGMREALRKVRPTEFNDLVALVALYRPGAMRHIDTYARNKRNPQAVEYLDERLRPITESTYGVIIYQEQSMQIAKEIAGFSGAEADDLRKAIGKKLRDKMAQLKDRFVEGARRTGTDERVIQELWAANEAAADYSFNRSHAACYALISYRTAWLKANYPAEYMAALISSVMQTKDKVPFFVAQCEDMGIEVLPPDVNESGHDFRVIHTPGAERPGKIRFGLDAVKNVGSQAVSAILKAREEGGPFRSIWDFCRRVDYRAVNKKAIEALIKCGALDSTGATRSGMLSVLAQAQAAGQKHQQDAQLGQASIFDLDGAGTAAAQHEQEDPPVPPLPDQREQINAWEKETLGLFLSSHPLKELRPALRAACDCSLAELADRRDGEVLTIGGMVTERKRIRTKNGDPMVFATLDDLEGQVEVLVMGACYEQAATLVEPDRVLLIRGRVDHKEQSETKLIAQEVRAFEPTPEEIERAAAALAASGGEGGDRSTPVTTRTTNGAAAAAKGVQRGNGRARYAPIELELASEVPTTLVEELREVLAHHPGERPVVVRVGERRLALGESWRVSGDGAFRAEVASLGGLRAVRG</sequence>
<proteinExistence type="inferred from homology"/>
<keyword evidence="12" id="KW-1185">Reference proteome</keyword>
<dbReference type="GO" id="GO:0005737">
    <property type="term" value="C:cytoplasm"/>
    <property type="evidence" value="ECO:0007669"/>
    <property type="project" value="UniProtKB-SubCell"/>
</dbReference>
<evidence type="ECO:0000256" key="4">
    <source>
        <dbReference type="ARBA" id="ARBA00019114"/>
    </source>
</evidence>
<dbReference type="Gene3D" id="3.20.20.140">
    <property type="entry name" value="Metal-dependent hydrolases"/>
    <property type="match status" value="1"/>
</dbReference>